<feature type="transmembrane region" description="Helical" evidence="3">
    <location>
        <begin position="226"/>
        <end position="245"/>
    </location>
</feature>
<evidence type="ECO:0000256" key="1">
    <source>
        <dbReference type="ARBA" id="ARBA00005801"/>
    </source>
</evidence>
<evidence type="ECO:0000256" key="3">
    <source>
        <dbReference type="SAM" id="Phobius"/>
    </source>
</evidence>
<dbReference type="PRINTS" id="PR00864">
    <property type="entry name" value="PREPILNPTASE"/>
</dbReference>
<dbReference type="PANTHER" id="PTHR30487:SF0">
    <property type="entry name" value="PREPILIN LEADER PEPTIDASE_N-METHYLTRANSFERASE-RELATED"/>
    <property type="match status" value="1"/>
</dbReference>
<dbReference type="Proteomes" id="UP001321249">
    <property type="component" value="Unassembled WGS sequence"/>
</dbReference>
<dbReference type="EMBL" id="WMBE01000001">
    <property type="protein sequence ID" value="MDG0865743.1"/>
    <property type="molecule type" value="Genomic_DNA"/>
</dbReference>
<dbReference type="GO" id="GO:0005886">
    <property type="term" value="C:plasma membrane"/>
    <property type="evidence" value="ECO:0007669"/>
    <property type="project" value="TreeGrafter"/>
</dbReference>
<evidence type="ECO:0000256" key="2">
    <source>
        <dbReference type="RuleBase" id="RU003793"/>
    </source>
</evidence>
<comment type="similarity">
    <text evidence="1 2">Belongs to the peptidase A24 family.</text>
</comment>
<keyword evidence="7" id="KW-1185">Reference proteome</keyword>
<dbReference type="Pfam" id="PF01478">
    <property type="entry name" value="Peptidase_A24"/>
    <property type="match status" value="1"/>
</dbReference>
<dbReference type="Proteomes" id="UP001219901">
    <property type="component" value="Chromosome"/>
</dbReference>
<feature type="transmembrane region" description="Helical" evidence="3">
    <location>
        <begin position="119"/>
        <end position="139"/>
    </location>
</feature>
<proteinExistence type="inferred from homology"/>
<dbReference type="InterPro" id="IPR050882">
    <property type="entry name" value="Prepilin_peptidase/N-MTase"/>
</dbReference>
<keyword evidence="3" id="KW-1133">Transmembrane helix</keyword>
<evidence type="ECO:0000313" key="7">
    <source>
        <dbReference type="Proteomes" id="UP001219901"/>
    </source>
</evidence>
<evidence type="ECO:0000313" key="5">
    <source>
        <dbReference type="EMBL" id="MDG0865743.1"/>
    </source>
</evidence>
<feature type="transmembrane region" description="Helical" evidence="3">
    <location>
        <begin position="144"/>
        <end position="164"/>
    </location>
</feature>
<feature type="transmembrane region" description="Helical" evidence="3">
    <location>
        <begin position="95"/>
        <end position="113"/>
    </location>
</feature>
<reference evidence="6" key="2">
    <citation type="journal article" date="2023" name="Nat. Commun.">
        <title>Cultivation of marine bacteria of the SAR202 clade.</title>
        <authorList>
            <person name="Lim Y."/>
            <person name="Seo J.H."/>
            <person name="Giovannoni S.J."/>
            <person name="Kang I."/>
            <person name="Cho J.C."/>
        </authorList>
    </citation>
    <scope>NUCLEOTIDE SEQUENCE</scope>
    <source>
        <strain evidence="6">JH1073</strain>
    </source>
</reference>
<dbReference type="InterPro" id="IPR000045">
    <property type="entry name" value="Prepilin_IV_endopep_pep"/>
</dbReference>
<organism evidence="6 7">
    <name type="scientific">Candidatus Lucifugimonas marina</name>
    <dbReference type="NCBI Taxonomy" id="3038979"/>
    <lineage>
        <taxon>Bacteria</taxon>
        <taxon>Bacillati</taxon>
        <taxon>Chloroflexota</taxon>
        <taxon>Dehalococcoidia</taxon>
        <taxon>SAR202 cluster</taxon>
        <taxon>Candidatus Lucifugimonadales</taxon>
        <taxon>Candidatus Lucifugimonadaceae</taxon>
        <taxon>Candidatus Lucifugimonas</taxon>
    </lineage>
</organism>
<dbReference type="Gene3D" id="1.20.120.1220">
    <property type="match status" value="1"/>
</dbReference>
<reference evidence="7" key="3">
    <citation type="submission" date="2023-06" db="EMBL/GenBank/DDBJ databases">
        <title>Pangenomics reveal diversification of enzyme families and niche specialization in globally abundant SAR202 bacteria.</title>
        <authorList>
            <person name="Saw J.H.W."/>
        </authorList>
    </citation>
    <scope>NUCLEOTIDE SEQUENCE [LARGE SCALE GENOMIC DNA]</scope>
    <source>
        <strain evidence="7">JH1073</strain>
    </source>
</reference>
<evidence type="ECO:0000313" key="8">
    <source>
        <dbReference type="Proteomes" id="UP001321249"/>
    </source>
</evidence>
<dbReference type="GO" id="GO:0004190">
    <property type="term" value="F:aspartic-type endopeptidase activity"/>
    <property type="evidence" value="ECO:0007669"/>
    <property type="project" value="InterPro"/>
</dbReference>
<protein>
    <submittedName>
        <fullName evidence="6">Prepilin peptidase</fullName>
    </submittedName>
</protein>
<dbReference type="GO" id="GO:0006465">
    <property type="term" value="P:signal peptide processing"/>
    <property type="evidence" value="ECO:0007669"/>
    <property type="project" value="TreeGrafter"/>
</dbReference>
<sequence length="252" mass="27943">MEPSLLALLGLFVGGVLNVIVDRSPPHDYVDGVVAQGARPRSIQYWEWLPFLSAYGAIKRTRVPFPNHWSRYPLVELSTAALFGLSWYRISDPTWLFVVWLVLIAVLIALSFIDFETTYLPDILVLPVLAVGLLVSFFIPDREWWQGLAGAAAGYAVFYPFAWIGDRLNRPVMGWGDVKLSAALGAILGLAPLFLGLYLGVLIGGFVALIVYAARIFGFNRVLIPYGPYLVAGGIVSMLYFRMIADWISSQL</sequence>
<gene>
    <name evidence="5" type="ORF">GKO46_01470</name>
    <name evidence="6" type="ORF">GKO48_07755</name>
</gene>
<dbReference type="AlphaFoldDB" id="A0AAJ6CRS2"/>
<accession>A0AAJ6CRS2</accession>
<feature type="transmembrane region" description="Helical" evidence="3">
    <location>
        <begin position="184"/>
        <end position="214"/>
    </location>
</feature>
<dbReference type="EMBL" id="CP046147">
    <property type="protein sequence ID" value="WFG39516.1"/>
    <property type="molecule type" value="Genomic_DNA"/>
</dbReference>
<dbReference type="RefSeq" id="WP_342823295.1">
    <property type="nucleotide sequence ID" value="NZ_CP046146.1"/>
</dbReference>
<feature type="domain" description="Prepilin type IV endopeptidase peptidase" evidence="4">
    <location>
        <begin position="101"/>
        <end position="209"/>
    </location>
</feature>
<keyword evidence="3" id="KW-0472">Membrane</keyword>
<evidence type="ECO:0000313" key="6">
    <source>
        <dbReference type="EMBL" id="WFG39516.1"/>
    </source>
</evidence>
<keyword evidence="3" id="KW-0812">Transmembrane</keyword>
<evidence type="ECO:0000259" key="4">
    <source>
        <dbReference type="Pfam" id="PF01478"/>
    </source>
</evidence>
<reference evidence="7 8" key="1">
    <citation type="submission" date="2019-11" db="EMBL/GenBank/DDBJ databases">
        <authorList>
            <person name="Cho J.-C."/>
        </authorList>
    </citation>
    <scope>NUCLEOTIDE SEQUENCE [LARGE SCALE GENOMIC DNA]</scope>
    <source>
        <strain evidence="6 7">JH1073</strain>
        <strain evidence="5 8">JH702</strain>
    </source>
</reference>
<name>A0AAJ6CRS2_9CHLR</name>
<dbReference type="PANTHER" id="PTHR30487">
    <property type="entry name" value="TYPE 4 PREPILIN-LIKE PROTEINS LEADER PEPTIDE-PROCESSING ENZYME"/>
    <property type="match status" value="1"/>
</dbReference>
<dbReference type="InterPro" id="IPR014032">
    <property type="entry name" value="Peptidase_A24A_bac"/>
</dbReference>